<dbReference type="InterPro" id="IPR001930">
    <property type="entry name" value="Peptidase_M1"/>
</dbReference>
<evidence type="ECO:0000256" key="5">
    <source>
        <dbReference type="ARBA" id="ARBA00012564"/>
    </source>
</evidence>
<evidence type="ECO:0000256" key="7">
    <source>
        <dbReference type="ARBA" id="ARBA00022490"/>
    </source>
</evidence>
<comment type="cofactor">
    <cofactor evidence="2">
        <name>Zn(2+)</name>
        <dbReference type="ChEBI" id="CHEBI:29105"/>
    </cofactor>
</comment>
<keyword evidence="7" id="KW-0963">Cytoplasm</keyword>
<dbReference type="CDD" id="cd09599">
    <property type="entry name" value="M1_LTA4H"/>
    <property type="match status" value="1"/>
</dbReference>
<evidence type="ECO:0000256" key="9">
    <source>
        <dbReference type="ARBA" id="ARBA00022723"/>
    </source>
</evidence>
<comment type="catalytic activity">
    <reaction evidence="1">
        <text>Release of an N-terminal amino acid, Xaa-|-Yaa- from a peptide, amide or arylamide. Xaa is preferably Ala, but may be most amino acids including Pro (slow action). When a terminal hydrophobic residue is followed by a prolyl residue, the two may be released as an intact Xaa-Pro dipeptide.</text>
        <dbReference type="EC" id="3.4.11.2"/>
    </reaction>
</comment>
<dbReference type="SUPFAM" id="SSF48371">
    <property type="entry name" value="ARM repeat"/>
    <property type="match status" value="1"/>
</dbReference>
<dbReference type="SMART" id="SM01263">
    <property type="entry name" value="Leuk-A4-hydro_C"/>
    <property type="match status" value="1"/>
</dbReference>
<evidence type="ECO:0000256" key="13">
    <source>
        <dbReference type="SAM" id="SignalP"/>
    </source>
</evidence>
<gene>
    <name evidence="15" type="ORF">N6H18_02530</name>
</gene>
<evidence type="ECO:0000256" key="6">
    <source>
        <dbReference type="ARBA" id="ARBA00015611"/>
    </source>
</evidence>
<feature type="domain" description="Peptidase M1 leukotriene A4 hydrolase/aminopeptidase C-terminal" evidence="14">
    <location>
        <begin position="486"/>
        <end position="628"/>
    </location>
</feature>
<dbReference type="InterPro" id="IPR016024">
    <property type="entry name" value="ARM-type_fold"/>
</dbReference>
<dbReference type="Pfam" id="PF09127">
    <property type="entry name" value="Leuk-A4-hydro_C"/>
    <property type="match status" value="1"/>
</dbReference>
<dbReference type="InterPro" id="IPR014782">
    <property type="entry name" value="Peptidase_M1_dom"/>
</dbReference>
<evidence type="ECO:0000313" key="15">
    <source>
        <dbReference type="EMBL" id="UXP32834.1"/>
    </source>
</evidence>
<dbReference type="Gene3D" id="1.10.390.10">
    <property type="entry name" value="Neutral Protease Domain 2"/>
    <property type="match status" value="1"/>
</dbReference>
<dbReference type="SUPFAM" id="SSF63737">
    <property type="entry name" value="Leukotriene A4 hydrolase N-terminal domain"/>
    <property type="match status" value="1"/>
</dbReference>
<dbReference type="Gene3D" id="2.60.40.1730">
    <property type="entry name" value="tricorn interacting facor f3 domain"/>
    <property type="match status" value="1"/>
</dbReference>
<evidence type="ECO:0000256" key="4">
    <source>
        <dbReference type="ARBA" id="ARBA00010136"/>
    </source>
</evidence>
<dbReference type="Pfam" id="PF01433">
    <property type="entry name" value="Peptidase_M1"/>
    <property type="match status" value="1"/>
</dbReference>
<evidence type="ECO:0000256" key="10">
    <source>
        <dbReference type="ARBA" id="ARBA00022801"/>
    </source>
</evidence>
<keyword evidence="12" id="KW-0482">Metalloprotease</keyword>
<sequence>MKTKNNIPSQLIALILAMTLFSQCNSHKANEPMNTVIKDNHSYANPSESIVTHLDWTAELDFEKHIIAATAKLTLDNTPQVKHVILDTKGLNIVEIKNQDGETLNYELKPEDPILGSALLIEIDPETTEVSITYQTTPEAEALQWLTPEQTQGKVKPFLFSQSQAILARSWIPIQDSPGIRFTYTAEVTVPRDLLPLMSASNPVEKNTTGTYHFEMKQPIPAYLMALTVGDIDFLPLGQRSGVYAEPSMLEKSADEFEGLENMIAAAEELYGAYRWDRYDIIVLPPSFPFGGMENPRLTFATPTIIAGDKSLISLVAHELAHSWSGNLVTNATWDDFWLNEGFTVYFENRIMESLYGREYSEMLAMLSLQDLKAEIIEISATNPADTHLKLNLDGRNPDDGLTAIAYDKGYFFLRLIEETVGREKWDAFVKNYFNTNAFKVMTTEEFVEILQRDLIDENTVGLDSTFYQQWIYGPELPANCPQPVSNKFDNVEKALSNWQENHDTVTLDSSYGSSQWSTHEWLHFIRLLPENYGIEEMTLLDDAFDFTNSGNSEIFALWAVQIISNQYEAGYPNLEKFLVHTGRRKFLTPLYKELIKTEEGTEMARAIYQKARPNYHSVAYNSIDALLK</sequence>
<protein>
    <recommendedName>
        <fullName evidence="6">Aminopeptidase N</fullName>
        <ecNumber evidence="5">3.4.11.2</ecNumber>
    </recommendedName>
</protein>
<dbReference type="Gene3D" id="3.30.2010.30">
    <property type="match status" value="1"/>
</dbReference>
<dbReference type="InterPro" id="IPR049980">
    <property type="entry name" value="LTA4H_cat"/>
</dbReference>
<dbReference type="InterPro" id="IPR027268">
    <property type="entry name" value="Peptidase_M4/M1_CTD_sf"/>
</dbReference>
<dbReference type="EMBL" id="CP106679">
    <property type="protein sequence ID" value="UXP32834.1"/>
    <property type="molecule type" value="Genomic_DNA"/>
</dbReference>
<evidence type="ECO:0000256" key="3">
    <source>
        <dbReference type="ARBA" id="ARBA00004496"/>
    </source>
</evidence>
<dbReference type="InterPro" id="IPR038502">
    <property type="entry name" value="M1_LTA-4_hydro/amino_C_sf"/>
</dbReference>
<evidence type="ECO:0000256" key="12">
    <source>
        <dbReference type="ARBA" id="ARBA00023049"/>
    </source>
</evidence>
<feature type="chain" id="PRO_5047351412" description="Aminopeptidase N" evidence="13">
    <location>
        <begin position="30"/>
        <end position="629"/>
    </location>
</feature>
<dbReference type="Pfam" id="PF17900">
    <property type="entry name" value="Peptidase_M1_N"/>
    <property type="match status" value="1"/>
</dbReference>
<dbReference type="PANTHER" id="PTHR45726:SF3">
    <property type="entry name" value="LEUKOTRIENE A-4 HYDROLASE"/>
    <property type="match status" value="1"/>
</dbReference>
<evidence type="ECO:0000313" key="16">
    <source>
        <dbReference type="Proteomes" id="UP001065174"/>
    </source>
</evidence>
<proteinExistence type="inferred from homology"/>
<accession>A0ABY6CSJ6</accession>
<dbReference type="InterPro" id="IPR015211">
    <property type="entry name" value="Peptidase_M1_C"/>
</dbReference>
<keyword evidence="8" id="KW-0645">Protease</keyword>
<keyword evidence="13" id="KW-0732">Signal</keyword>
<evidence type="ECO:0000256" key="2">
    <source>
        <dbReference type="ARBA" id="ARBA00001947"/>
    </source>
</evidence>
<reference evidence="15" key="1">
    <citation type="submission" date="2022-09" db="EMBL/GenBank/DDBJ databases">
        <title>Comparative genomics and taxonomic characterization of three novel marine species of genus Reichenbachiella exhibiting antioxidant and polysaccharide degradation activities.</title>
        <authorList>
            <person name="Muhammad N."/>
            <person name="Lee Y.-J."/>
            <person name="Ko J."/>
            <person name="Kim S.-G."/>
        </authorList>
    </citation>
    <scope>NUCLEOTIDE SEQUENCE</scope>
    <source>
        <strain evidence="15">BKB1-1</strain>
    </source>
</reference>
<dbReference type="InterPro" id="IPR045357">
    <property type="entry name" value="Aminopeptidase_N-like_N"/>
</dbReference>
<dbReference type="Gene3D" id="1.25.40.320">
    <property type="entry name" value="Peptidase M1, leukotriene A4 hydrolase/aminopeptidase C-terminal domain"/>
    <property type="match status" value="1"/>
</dbReference>
<dbReference type="EC" id="3.4.11.2" evidence="5"/>
<dbReference type="Proteomes" id="UP001065174">
    <property type="component" value="Chromosome"/>
</dbReference>
<evidence type="ECO:0000256" key="1">
    <source>
        <dbReference type="ARBA" id="ARBA00000098"/>
    </source>
</evidence>
<comment type="similarity">
    <text evidence="4">Belongs to the peptidase M1 family.</text>
</comment>
<keyword evidence="11" id="KW-0862">Zinc</keyword>
<keyword evidence="10" id="KW-0378">Hydrolase</keyword>
<dbReference type="PANTHER" id="PTHR45726">
    <property type="entry name" value="LEUKOTRIENE A-4 HYDROLASE"/>
    <property type="match status" value="1"/>
</dbReference>
<name>A0ABY6CSJ6_9BACT</name>
<keyword evidence="16" id="KW-1185">Reference proteome</keyword>
<evidence type="ECO:0000256" key="11">
    <source>
        <dbReference type="ARBA" id="ARBA00022833"/>
    </source>
</evidence>
<feature type="signal peptide" evidence="13">
    <location>
        <begin position="1"/>
        <end position="29"/>
    </location>
</feature>
<dbReference type="InterPro" id="IPR034015">
    <property type="entry name" value="M1_LTA4H"/>
</dbReference>
<dbReference type="RefSeq" id="WP_262310266.1">
    <property type="nucleotide sequence ID" value="NZ_CP106679.1"/>
</dbReference>
<comment type="subcellular location">
    <subcellularLocation>
        <location evidence="3">Cytoplasm</location>
    </subcellularLocation>
</comment>
<keyword evidence="9" id="KW-0479">Metal-binding</keyword>
<dbReference type="InterPro" id="IPR042097">
    <property type="entry name" value="Aminopeptidase_N-like_N_sf"/>
</dbReference>
<organism evidence="15 16">
    <name type="scientific">Reichenbachiella agarivorans</name>
    <dbReference type="NCBI Taxonomy" id="2979464"/>
    <lineage>
        <taxon>Bacteria</taxon>
        <taxon>Pseudomonadati</taxon>
        <taxon>Bacteroidota</taxon>
        <taxon>Cytophagia</taxon>
        <taxon>Cytophagales</taxon>
        <taxon>Reichenbachiellaceae</taxon>
        <taxon>Reichenbachiella</taxon>
    </lineage>
</organism>
<dbReference type="SUPFAM" id="SSF55486">
    <property type="entry name" value="Metalloproteases ('zincins'), catalytic domain"/>
    <property type="match status" value="1"/>
</dbReference>
<evidence type="ECO:0000256" key="8">
    <source>
        <dbReference type="ARBA" id="ARBA00022670"/>
    </source>
</evidence>
<dbReference type="PRINTS" id="PR00756">
    <property type="entry name" value="ALADIPTASE"/>
</dbReference>
<evidence type="ECO:0000259" key="14">
    <source>
        <dbReference type="SMART" id="SM01263"/>
    </source>
</evidence>